<reference evidence="3 4" key="1">
    <citation type="journal article" date="2020" name="Biotechnol. Biofuels">
        <title>New insights from the biogas microbiome by comprehensive genome-resolved metagenomics of nearly 1600 species originating from multiple anaerobic digesters.</title>
        <authorList>
            <person name="Campanaro S."/>
            <person name="Treu L."/>
            <person name="Rodriguez-R L.M."/>
            <person name="Kovalovszki A."/>
            <person name="Ziels R.M."/>
            <person name="Maus I."/>
            <person name="Zhu X."/>
            <person name="Kougias P.G."/>
            <person name="Basile A."/>
            <person name="Luo G."/>
            <person name="Schluter A."/>
            <person name="Konstantinidis K.T."/>
            <person name="Angelidaki I."/>
        </authorList>
    </citation>
    <scope>NUCLEOTIDE SEQUENCE [LARGE SCALE GENOMIC DNA]</scope>
    <source>
        <strain evidence="3">AS22ysBPME_46</strain>
    </source>
</reference>
<feature type="transmembrane region" description="Helical" evidence="1">
    <location>
        <begin position="104"/>
        <end position="121"/>
    </location>
</feature>
<gene>
    <name evidence="3" type="ORF">GX302_04550</name>
</gene>
<feature type="transmembrane region" description="Helical" evidence="1">
    <location>
        <begin position="158"/>
        <end position="175"/>
    </location>
</feature>
<dbReference type="GO" id="GO:0080120">
    <property type="term" value="P:CAAX-box protein maturation"/>
    <property type="evidence" value="ECO:0007669"/>
    <property type="project" value="UniProtKB-ARBA"/>
</dbReference>
<dbReference type="GO" id="GO:0004175">
    <property type="term" value="F:endopeptidase activity"/>
    <property type="evidence" value="ECO:0007669"/>
    <property type="project" value="UniProtKB-ARBA"/>
</dbReference>
<dbReference type="GO" id="GO:0006508">
    <property type="term" value="P:proteolysis"/>
    <property type="evidence" value="ECO:0007669"/>
    <property type="project" value="UniProtKB-KW"/>
</dbReference>
<keyword evidence="3" id="KW-0645">Protease</keyword>
<evidence type="ECO:0000313" key="3">
    <source>
        <dbReference type="EMBL" id="NLK32114.1"/>
    </source>
</evidence>
<dbReference type="Proteomes" id="UP000585579">
    <property type="component" value="Unassembled WGS sequence"/>
</dbReference>
<protein>
    <submittedName>
        <fullName evidence="3">CPBP family intramembrane metalloprotease</fullName>
    </submittedName>
</protein>
<keyword evidence="1" id="KW-1133">Transmembrane helix</keyword>
<feature type="transmembrane region" description="Helical" evidence="1">
    <location>
        <begin position="281"/>
        <end position="301"/>
    </location>
</feature>
<sequence length="355" mass="40615">MSSDTEHIPSRTFDETDGARNLRISSTLHENTGLFKKIRPYLDIYTFGGIVTALLTVYIYPRIVQRESKLTKYSPKKLYSLKIFGITRTEWESQEDFELRKRRIFTAIPVLCITFAEILIFLGDVKIAVVVHIGGLIGLSLSNIYVNDPEIQKIHQALMLLPILRLINFSMPIFFDTTLYTFIFIYGTLTIPVAFLIIHQKHTLEQIGFSMKNIWIYMVLSVPLSFILGLGEYLTIKPEYIIPDLTFENLLKLTIIMVFFVGLIEELIFRSILQTRLAQALSISESLLITSLLFGLMHSGYGTCYEILYTSFVGFLIGIIFYKTKSLPFITVLHGFINVFLFGIIPHYMGGWAGL</sequence>
<dbReference type="AlphaFoldDB" id="A0A7K4ATT4"/>
<feature type="transmembrane region" description="Helical" evidence="1">
    <location>
        <begin position="329"/>
        <end position="349"/>
    </location>
</feature>
<feature type="transmembrane region" description="Helical" evidence="1">
    <location>
        <begin position="44"/>
        <end position="61"/>
    </location>
</feature>
<evidence type="ECO:0000313" key="4">
    <source>
        <dbReference type="Proteomes" id="UP000585579"/>
    </source>
</evidence>
<evidence type="ECO:0000259" key="2">
    <source>
        <dbReference type="Pfam" id="PF02517"/>
    </source>
</evidence>
<dbReference type="GO" id="GO:0008237">
    <property type="term" value="F:metallopeptidase activity"/>
    <property type="evidence" value="ECO:0007669"/>
    <property type="project" value="UniProtKB-KW"/>
</dbReference>
<comment type="caution">
    <text evidence="3">The sequence shown here is derived from an EMBL/GenBank/DDBJ whole genome shotgun (WGS) entry which is preliminary data.</text>
</comment>
<accession>A0A7K4ATT4</accession>
<feature type="transmembrane region" description="Helical" evidence="1">
    <location>
        <begin position="250"/>
        <end position="269"/>
    </location>
</feature>
<evidence type="ECO:0000256" key="1">
    <source>
        <dbReference type="SAM" id="Phobius"/>
    </source>
</evidence>
<feature type="transmembrane region" description="Helical" evidence="1">
    <location>
        <begin position="181"/>
        <end position="198"/>
    </location>
</feature>
<keyword evidence="1" id="KW-0812">Transmembrane</keyword>
<keyword evidence="1" id="KW-0472">Membrane</keyword>
<feature type="domain" description="CAAX prenyl protease 2/Lysostaphin resistance protein A-like" evidence="2">
    <location>
        <begin position="250"/>
        <end position="340"/>
    </location>
</feature>
<proteinExistence type="predicted"/>
<feature type="transmembrane region" description="Helical" evidence="1">
    <location>
        <begin position="214"/>
        <end position="230"/>
    </location>
</feature>
<name>A0A7K4ATT4_9EURY</name>
<keyword evidence="3" id="KW-0482">Metalloprotease</keyword>
<keyword evidence="3" id="KW-0378">Hydrolase</keyword>
<dbReference type="EMBL" id="JAAYQL010000023">
    <property type="protein sequence ID" value="NLK32114.1"/>
    <property type="molecule type" value="Genomic_DNA"/>
</dbReference>
<organism evidence="3 4">
    <name type="scientific">Methanosarcina flavescens</name>
    <dbReference type="NCBI Taxonomy" id="1715806"/>
    <lineage>
        <taxon>Archaea</taxon>
        <taxon>Methanobacteriati</taxon>
        <taxon>Methanobacteriota</taxon>
        <taxon>Stenosarchaea group</taxon>
        <taxon>Methanomicrobia</taxon>
        <taxon>Methanosarcinales</taxon>
        <taxon>Methanosarcinaceae</taxon>
        <taxon>Methanosarcina</taxon>
    </lineage>
</organism>
<dbReference type="Pfam" id="PF02517">
    <property type="entry name" value="Rce1-like"/>
    <property type="match status" value="1"/>
</dbReference>
<dbReference type="InterPro" id="IPR003675">
    <property type="entry name" value="Rce1/LyrA-like_dom"/>
</dbReference>
<feature type="transmembrane region" description="Helical" evidence="1">
    <location>
        <begin position="307"/>
        <end position="322"/>
    </location>
</feature>
<feature type="transmembrane region" description="Helical" evidence="1">
    <location>
        <begin position="127"/>
        <end position="146"/>
    </location>
</feature>